<proteinExistence type="predicted"/>
<name>A0A5J4V3N1_9EUKA</name>
<evidence type="ECO:0000313" key="3">
    <source>
        <dbReference type="Proteomes" id="UP000324800"/>
    </source>
</evidence>
<organism evidence="2 3">
    <name type="scientific">Streblomastix strix</name>
    <dbReference type="NCBI Taxonomy" id="222440"/>
    <lineage>
        <taxon>Eukaryota</taxon>
        <taxon>Metamonada</taxon>
        <taxon>Preaxostyla</taxon>
        <taxon>Oxymonadida</taxon>
        <taxon>Streblomastigidae</taxon>
        <taxon>Streblomastix</taxon>
    </lineage>
</organism>
<feature type="non-terminal residue" evidence="2">
    <location>
        <position position="91"/>
    </location>
</feature>
<evidence type="ECO:0000313" key="2">
    <source>
        <dbReference type="EMBL" id="KAA6377369.1"/>
    </source>
</evidence>
<reference evidence="2 3" key="1">
    <citation type="submission" date="2019-03" db="EMBL/GenBank/DDBJ databases">
        <title>Single cell metagenomics reveals metabolic interactions within the superorganism composed of flagellate Streblomastix strix and complex community of Bacteroidetes bacteria on its surface.</title>
        <authorList>
            <person name="Treitli S.C."/>
            <person name="Kolisko M."/>
            <person name="Husnik F."/>
            <person name="Keeling P."/>
            <person name="Hampl V."/>
        </authorList>
    </citation>
    <scope>NUCLEOTIDE SEQUENCE [LARGE SCALE GENOMIC DNA]</scope>
    <source>
        <strain evidence="2">ST1C</strain>
    </source>
</reference>
<feature type="region of interest" description="Disordered" evidence="1">
    <location>
        <begin position="1"/>
        <end position="20"/>
    </location>
</feature>
<dbReference type="EMBL" id="SNRW01009876">
    <property type="protein sequence ID" value="KAA6377369.1"/>
    <property type="molecule type" value="Genomic_DNA"/>
</dbReference>
<comment type="caution">
    <text evidence="2">The sequence shown here is derived from an EMBL/GenBank/DDBJ whole genome shotgun (WGS) entry which is preliminary data.</text>
</comment>
<dbReference type="Proteomes" id="UP000324800">
    <property type="component" value="Unassembled WGS sequence"/>
</dbReference>
<evidence type="ECO:0000256" key="1">
    <source>
        <dbReference type="SAM" id="MobiDB-lite"/>
    </source>
</evidence>
<feature type="region of interest" description="Disordered" evidence="1">
    <location>
        <begin position="30"/>
        <end position="91"/>
    </location>
</feature>
<accession>A0A5J4V3N1</accession>
<protein>
    <submittedName>
        <fullName evidence="2">Uncharacterized protein</fullName>
    </submittedName>
</protein>
<feature type="compositionally biased region" description="Basic and acidic residues" evidence="1">
    <location>
        <begin position="30"/>
        <end position="46"/>
    </location>
</feature>
<gene>
    <name evidence="2" type="ORF">EZS28_027101</name>
</gene>
<sequence>MQQYRKSDDPFNFSPNEMDQLSALLLKQQDEVAQKEHQLAEAEKKKATGPISPSDIGPKSKPKSKTASKLGAKKIVDRRTIWTEDEVDNEL</sequence>
<dbReference type="AlphaFoldDB" id="A0A5J4V3N1"/>